<dbReference type="Gene3D" id="3.30.429.10">
    <property type="entry name" value="Macrophage Migration Inhibitory Factor"/>
    <property type="match status" value="1"/>
</dbReference>
<gene>
    <name evidence="1" type="ORF">LK996_15490</name>
</gene>
<protein>
    <submittedName>
        <fullName evidence="1">Tautomerase family protein</fullName>
    </submittedName>
</protein>
<keyword evidence="2" id="KW-1185">Reference proteome</keyword>
<dbReference type="RefSeq" id="WP_230528277.1">
    <property type="nucleotide sequence ID" value="NZ_JAJGAK010000005.1"/>
</dbReference>
<name>A0ABS8JLI4_9GAMM</name>
<dbReference type="SUPFAM" id="SSF55331">
    <property type="entry name" value="Tautomerase/MIF"/>
    <property type="match status" value="1"/>
</dbReference>
<dbReference type="EMBL" id="JAJGAK010000005">
    <property type="protein sequence ID" value="MCC8364475.1"/>
    <property type="molecule type" value="Genomic_DNA"/>
</dbReference>
<dbReference type="Proteomes" id="UP001165293">
    <property type="component" value="Unassembled WGS sequence"/>
</dbReference>
<dbReference type="InterPro" id="IPR014347">
    <property type="entry name" value="Tautomerase/MIF_sf"/>
</dbReference>
<organism evidence="1 2">
    <name type="scientific">Noviluteimonas lactosilytica</name>
    <dbReference type="NCBI Taxonomy" id="2888523"/>
    <lineage>
        <taxon>Bacteria</taxon>
        <taxon>Pseudomonadati</taxon>
        <taxon>Pseudomonadota</taxon>
        <taxon>Gammaproteobacteria</taxon>
        <taxon>Lysobacterales</taxon>
        <taxon>Lysobacteraceae</taxon>
        <taxon>Noviluteimonas</taxon>
    </lineage>
</organism>
<reference evidence="1" key="1">
    <citation type="submission" date="2021-10" db="EMBL/GenBank/DDBJ databases">
        <authorList>
            <person name="Lyu M."/>
            <person name="Wang X."/>
            <person name="Meng X."/>
            <person name="Xu K."/>
        </authorList>
    </citation>
    <scope>NUCLEOTIDE SEQUENCE</scope>
    <source>
        <strain evidence="1">A6</strain>
    </source>
</reference>
<accession>A0ABS8JLI4</accession>
<sequence>MPLIQCHVSVPLDDTRKKQLIVDLVDATERMLGASPGTVSVIVHQHDAASVRELAFVSATSPPV</sequence>
<evidence type="ECO:0000313" key="1">
    <source>
        <dbReference type="EMBL" id="MCC8364475.1"/>
    </source>
</evidence>
<comment type="caution">
    <text evidence="1">The sequence shown here is derived from an EMBL/GenBank/DDBJ whole genome shotgun (WGS) entry which is preliminary data.</text>
</comment>
<proteinExistence type="predicted"/>
<evidence type="ECO:0000313" key="2">
    <source>
        <dbReference type="Proteomes" id="UP001165293"/>
    </source>
</evidence>